<organism evidence="1 2">
    <name type="scientific">Panagrolaimus sp. JU765</name>
    <dbReference type="NCBI Taxonomy" id="591449"/>
    <lineage>
        <taxon>Eukaryota</taxon>
        <taxon>Metazoa</taxon>
        <taxon>Ecdysozoa</taxon>
        <taxon>Nematoda</taxon>
        <taxon>Chromadorea</taxon>
        <taxon>Rhabditida</taxon>
        <taxon>Tylenchina</taxon>
        <taxon>Panagrolaimomorpha</taxon>
        <taxon>Panagrolaimoidea</taxon>
        <taxon>Panagrolaimidae</taxon>
        <taxon>Panagrolaimus</taxon>
    </lineage>
</organism>
<name>A0AC34QGG3_9BILA</name>
<evidence type="ECO:0000313" key="2">
    <source>
        <dbReference type="WBParaSite" id="JU765_v2.g16041.t1"/>
    </source>
</evidence>
<dbReference type="Proteomes" id="UP000887576">
    <property type="component" value="Unplaced"/>
</dbReference>
<dbReference type="WBParaSite" id="JU765_v2.g16041.t1">
    <property type="protein sequence ID" value="JU765_v2.g16041.t1"/>
    <property type="gene ID" value="JU765_v2.g16041"/>
</dbReference>
<evidence type="ECO:0000313" key="1">
    <source>
        <dbReference type="Proteomes" id="UP000887576"/>
    </source>
</evidence>
<accession>A0AC34QGG3</accession>
<sequence>MENVPKVIVNQILMSFYEANVAIKLKTQKEQFLDAIRIAQTNLSRAFYKEQFIDEFLYVDNCALPTKEDISIHVRAQKAFRLLEERLPNREFFKSQFYKDAKQNILTKIVLLKAYHSITQLENLQIVAENDVIEAFVKTVDFTPINDHCLLSAVNNFHNYTRDALYSLLNMLRRDLLEVELITMACANVITGGDEETIQERMNRTTSDVEAIGKHVILWVETMQDLSWPEIPIEFAKQALGFETIPTTSFNISAQIVRDEFEKRGPKESYQVLISETKEKDVYWSVLTDGDPQTDNYANFTEEGMHNQNRSEVLLQIHHNAGPIYQNGLYGAVILFRNKAFFAMNAHLEIGQALCDVQNVTATSIVDFFVNGFYAHAWRLYLLL</sequence>
<proteinExistence type="predicted"/>
<reference evidence="2" key="1">
    <citation type="submission" date="2022-11" db="UniProtKB">
        <authorList>
            <consortium name="WormBaseParasite"/>
        </authorList>
    </citation>
    <scope>IDENTIFICATION</scope>
</reference>
<protein>
    <submittedName>
        <fullName evidence="2">Uncharacterized protein</fullName>
    </submittedName>
</protein>